<dbReference type="EMBL" id="BAABFR010000026">
    <property type="protein sequence ID" value="GAA4391532.1"/>
    <property type="molecule type" value="Genomic_DNA"/>
</dbReference>
<evidence type="ECO:0000313" key="2">
    <source>
        <dbReference type="Proteomes" id="UP001500635"/>
    </source>
</evidence>
<accession>A0ABP8JIX0</accession>
<dbReference type="Proteomes" id="UP001500635">
    <property type="component" value="Unassembled WGS sequence"/>
</dbReference>
<keyword evidence="2" id="KW-1185">Reference proteome</keyword>
<gene>
    <name evidence="1" type="ORF">GCM10023147_20500</name>
</gene>
<organism evidence="1 2">
    <name type="scientific">Tsukamurella soli</name>
    <dbReference type="NCBI Taxonomy" id="644556"/>
    <lineage>
        <taxon>Bacteria</taxon>
        <taxon>Bacillati</taxon>
        <taxon>Actinomycetota</taxon>
        <taxon>Actinomycetes</taxon>
        <taxon>Mycobacteriales</taxon>
        <taxon>Tsukamurellaceae</taxon>
        <taxon>Tsukamurella</taxon>
    </lineage>
</organism>
<proteinExistence type="predicted"/>
<sequence>MAEISCQFPVDGFDMYSLEAAATALRSQSIRDCDIITVTVDERAPFGPVIRFTAEIPDAELP</sequence>
<name>A0ABP8JIX0_9ACTN</name>
<comment type="caution">
    <text evidence="1">The sequence shown here is derived from an EMBL/GenBank/DDBJ whole genome shotgun (WGS) entry which is preliminary data.</text>
</comment>
<evidence type="ECO:0000313" key="1">
    <source>
        <dbReference type="EMBL" id="GAA4391532.1"/>
    </source>
</evidence>
<protein>
    <submittedName>
        <fullName evidence="1">Uncharacterized protein</fullName>
    </submittedName>
</protein>
<reference evidence="2" key="1">
    <citation type="journal article" date="2019" name="Int. J. Syst. Evol. Microbiol.">
        <title>The Global Catalogue of Microorganisms (GCM) 10K type strain sequencing project: providing services to taxonomists for standard genome sequencing and annotation.</title>
        <authorList>
            <consortium name="The Broad Institute Genomics Platform"/>
            <consortium name="The Broad Institute Genome Sequencing Center for Infectious Disease"/>
            <person name="Wu L."/>
            <person name="Ma J."/>
        </authorList>
    </citation>
    <scope>NUCLEOTIDE SEQUENCE [LARGE SCALE GENOMIC DNA]</scope>
    <source>
        <strain evidence="2">JCM 17688</strain>
    </source>
</reference>